<comment type="caution">
    <text evidence="2">The sequence shown here is derived from an EMBL/GenBank/DDBJ whole genome shotgun (WGS) entry which is preliminary data.</text>
</comment>
<feature type="transmembrane region" description="Helical" evidence="1">
    <location>
        <begin position="203"/>
        <end position="225"/>
    </location>
</feature>
<evidence type="ECO:0000256" key="1">
    <source>
        <dbReference type="SAM" id="Phobius"/>
    </source>
</evidence>
<feature type="transmembrane region" description="Helical" evidence="1">
    <location>
        <begin position="155"/>
        <end position="183"/>
    </location>
</feature>
<dbReference type="PANTHER" id="PTHR37305:SF1">
    <property type="entry name" value="MEMBRANE PROTEIN"/>
    <property type="match status" value="1"/>
</dbReference>
<name>A0A3S3SLN0_9BACI</name>
<keyword evidence="3" id="KW-1185">Reference proteome</keyword>
<dbReference type="Proteomes" id="UP000288024">
    <property type="component" value="Unassembled WGS sequence"/>
</dbReference>
<keyword evidence="1" id="KW-1133">Transmembrane helix</keyword>
<dbReference type="PANTHER" id="PTHR37305">
    <property type="entry name" value="INTEGRAL MEMBRANE PROTEIN-RELATED"/>
    <property type="match status" value="1"/>
</dbReference>
<sequence>MLQLLQNEWMKIWKRTATHVMVVLLLLSSIAIGAITKYQEYGLSVPDNENWKQGLELETKEYQKQLDDGTVDPTSIDYTRQQIAINKYRIEHNISTNVDYSAWDFVSDTTELISFAGLFTIIIAAGIVANEFTWGTVKLLLIRPISRAKILLSKYLTVLLFGICLLFILFVFSILLGGILFGFPDTHTPYLNYHDGAVTEQNMIVHLLISYGLNSISLLMITTMAFMISSVFRNSSLAVGISIFLMFMGSTVTFMLATKFEWAKYILFANTDLSQYFEGAPIVQGMTMTFSIIMLCVYFLIFHLLAFLVFKKRDVAA</sequence>
<keyword evidence="1" id="KW-0812">Transmembrane</keyword>
<protein>
    <submittedName>
        <fullName evidence="2">ABC transporter permease</fullName>
    </submittedName>
</protein>
<accession>A0A3S3SLN0</accession>
<gene>
    <name evidence="2" type="ORF">EM808_06305</name>
</gene>
<feature type="transmembrane region" description="Helical" evidence="1">
    <location>
        <begin position="112"/>
        <end position="134"/>
    </location>
</feature>
<organism evidence="2 3">
    <name type="scientific">Niallia taxi</name>
    <dbReference type="NCBI Taxonomy" id="2499688"/>
    <lineage>
        <taxon>Bacteria</taxon>
        <taxon>Bacillati</taxon>
        <taxon>Bacillota</taxon>
        <taxon>Bacilli</taxon>
        <taxon>Bacillales</taxon>
        <taxon>Bacillaceae</taxon>
        <taxon>Niallia</taxon>
    </lineage>
</organism>
<feature type="transmembrane region" description="Helical" evidence="1">
    <location>
        <begin position="288"/>
        <end position="310"/>
    </location>
</feature>
<dbReference type="GeneID" id="87616156"/>
<dbReference type="GO" id="GO:0005886">
    <property type="term" value="C:plasma membrane"/>
    <property type="evidence" value="ECO:0007669"/>
    <property type="project" value="UniProtKB-SubCell"/>
</dbReference>
<dbReference type="Pfam" id="PF12679">
    <property type="entry name" value="ABC2_membrane_2"/>
    <property type="match status" value="1"/>
</dbReference>
<dbReference type="GO" id="GO:0140359">
    <property type="term" value="F:ABC-type transporter activity"/>
    <property type="evidence" value="ECO:0007669"/>
    <property type="project" value="InterPro"/>
</dbReference>
<keyword evidence="1" id="KW-0472">Membrane</keyword>
<reference evidence="2 3" key="1">
    <citation type="submission" date="2019-01" db="EMBL/GenBank/DDBJ databases">
        <title>Bacillus sp. M5HDSG1-1, whole genome shotgun sequence.</title>
        <authorList>
            <person name="Tuo L."/>
        </authorList>
    </citation>
    <scope>NUCLEOTIDE SEQUENCE [LARGE SCALE GENOMIC DNA]</scope>
    <source>
        <strain evidence="2 3">M5HDSG1-1</strain>
    </source>
</reference>
<dbReference type="EMBL" id="RZTZ01000002">
    <property type="protein sequence ID" value="RVT65120.1"/>
    <property type="molecule type" value="Genomic_DNA"/>
</dbReference>
<evidence type="ECO:0000313" key="2">
    <source>
        <dbReference type="EMBL" id="RVT65120.1"/>
    </source>
</evidence>
<dbReference type="RefSeq" id="WP_127737341.1">
    <property type="nucleotide sequence ID" value="NZ_CAJCKN010000069.1"/>
</dbReference>
<feature type="transmembrane region" description="Helical" evidence="1">
    <location>
        <begin position="237"/>
        <end position="257"/>
    </location>
</feature>
<proteinExistence type="predicted"/>
<dbReference type="AlphaFoldDB" id="A0A3S3SLN0"/>
<evidence type="ECO:0000313" key="3">
    <source>
        <dbReference type="Proteomes" id="UP000288024"/>
    </source>
</evidence>